<reference evidence="2 4" key="2">
    <citation type="journal article" date="2013" name="Nature">
        <title>Insights into bilaterian evolution from three spiralian genomes.</title>
        <authorList>
            <person name="Simakov O."/>
            <person name="Marletaz F."/>
            <person name="Cho S.J."/>
            <person name="Edsinger-Gonzales E."/>
            <person name="Havlak P."/>
            <person name="Hellsten U."/>
            <person name="Kuo D.H."/>
            <person name="Larsson T."/>
            <person name="Lv J."/>
            <person name="Arendt D."/>
            <person name="Savage R."/>
            <person name="Osoegawa K."/>
            <person name="de Jong P."/>
            <person name="Grimwood J."/>
            <person name="Chapman J.A."/>
            <person name="Shapiro H."/>
            <person name="Aerts A."/>
            <person name="Otillar R.P."/>
            <person name="Terry A.Y."/>
            <person name="Boore J.L."/>
            <person name="Grigoriev I.V."/>
            <person name="Lindberg D.R."/>
            <person name="Seaver E.C."/>
            <person name="Weisblat D.A."/>
            <person name="Putnam N.H."/>
            <person name="Rokhsar D.S."/>
        </authorList>
    </citation>
    <scope>NUCLEOTIDE SEQUENCE</scope>
    <source>
        <strain evidence="2 4">I ESC-2004</strain>
    </source>
</reference>
<dbReference type="Gene3D" id="3.90.1720.10">
    <property type="entry name" value="endopeptidase domain like (from Nostoc punctiforme)"/>
    <property type="match status" value="1"/>
</dbReference>
<name>R7TNN8_CAPTE</name>
<feature type="region of interest" description="Disordered" evidence="1">
    <location>
        <begin position="1002"/>
        <end position="1088"/>
    </location>
</feature>
<dbReference type="InterPro" id="IPR004344">
    <property type="entry name" value="TTL/TTLL_fam"/>
</dbReference>
<feature type="compositionally biased region" description="Low complexity" evidence="1">
    <location>
        <begin position="320"/>
        <end position="329"/>
    </location>
</feature>
<evidence type="ECO:0000256" key="1">
    <source>
        <dbReference type="SAM" id="MobiDB-lite"/>
    </source>
</evidence>
<dbReference type="EMBL" id="AMQN01011807">
    <property type="status" value="NOT_ANNOTATED_CDS"/>
    <property type="molecule type" value="Genomic_DNA"/>
</dbReference>
<reference evidence="4" key="1">
    <citation type="submission" date="2012-12" db="EMBL/GenBank/DDBJ databases">
        <authorList>
            <person name="Hellsten U."/>
            <person name="Grimwood J."/>
            <person name="Chapman J.A."/>
            <person name="Shapiro H."/>
            <person name="Aerts A."/>
            <person name="Otillar R.P."/>
            <person name="Terry A.Y."/>
            <person name="Boore J.L."/>
            <person name="Simakov O."/>
            <person name="Marletaz F."/>
            <person name="Cho S.-J."/>
            <person name="Edsinger-Gonzales E."/>
            <person name="Havlak P."/>
            <person name="Kuo D.-H."/>
            <person name="Larsson T."/>
            <person name="Lv J."/>
            <person name="Arendt D."/>
            <person name="Savage R."/>
            <person name="Osoegawa K."/>
            <person name="de Jong P."/>
            <person name="Lindberg D.R."/>
            <person name="Seaver E.C."/>
            <person name="Weisblat D.A."/>
            <person name="Putnam N.H."/>
            <person name="Grigoriev I.V."/>
            <person name="Rokhsar D.S."/>
        </authorList>
    </citation>
    <scope>NUCLEOTIDE SEQUENCE</scope>
    <source>
        <strain evidence="4">I ESC-2004</strain>
    </source>
</reference>
<dbReference type="AlphaFoldDB" id="R7TNN8"/>
<feature type="region of interest" description="Disordered" evidence="1">
    <location>
        <begin position="310"/>
        <end position="348"/>
    </location>
</feature>
<proteinExistence type="predicted"/>
<accession>R7TNN8</accession>
<dbReference type="SUPFAM" id="SSF54001">
    <property type="entry name" value="Cysteine proteinases"/>
    <property type="match status" value="1"/>
</dbReference>
<feature type="compositionally biased region" description="Basic and acidic residues" evidence="1">
    <location>
        <begin position="1042"/>
        <end position="1053"/>
    </location>
</feature>
<dbReference type="OMA" id="CCGFIRR"/>
<organism evidence="2">
    <name type="scientific">Capitella teleta</name>
    <name type="common">Polychaete worm</name>
    <dbReference type="NCBI Taxonomy" id="283909"/>
    <lineage>
        <taxon>Eukaryota</taxon>
        <taxon>Metazoa</taxon>
        <taxon>Spiralia</taxon>
        <taxon>Lophotrochozoa</taxon>
        <taxon>Annelida</taxon>
        <taxon>Polychaeta</taxon>
        <taxon>Sedentaria</taxon>
        <taxon>Scolecida</taxon>
        <taxon>Capitellidae</taxon>
        <taxon>Capitella</taxon>
    </lineage>
</organism>
<protein>
    <recommendedName>
        <fullName evidence="5">ATP-grasp domain-containing protein</fullName>
    </recommendedName>
</protein>
<dbReference type="HOGENOM" id="CLU_285012_0_0_1"/>
<dbReference type="Gene3D" id="3.30.470.20">
    <property type="entry name" value="ATP-grasp fold, B domain"/>
    <property type="match status" value="1"/>
</dbReference>
<feature type="region of interest" description="Disordered" evidence="1">
    <location>
        <begin position="755"/>
        <end position="845"/>
    </location>
</feature>
<dbReference type="EMBL" id="KB309117">
    <property type="protein sequence ID" value="ELT95483.1"/>
    <property type="molecule type" value="Genomic_DNA"/>
</dbReference>
<evidence type="ECO:0008006" key="5">
    <source>
        <dbReference type="Google" id="ProtNLM"/>
    </source>
</evidence>
<evidence type="ECO:0000313" key="3">
    <source>
        <dbReference type="EnsemblMetazoa" id="CapteP220981"/>
    </source>
</evidence>
<feature type="compositionally biased region" description="Basic and acidic residues" evidence="1">
    <location>
        <begin position="830"/>
        <end position="842"/>
    </location>
</feature>
<dbReference type="PANTHER" id="PTHR47664:SF1">
    <property type="entry name" value="CHROMOSOME UNDETERMINED SCAFFOLD_14, WHOLE GENOME SHOTGUN SEQUENCE"/>
    <property type="match status" value="1"/>
</dbReference>
<dbReference type="InterPro" id="IPR038765">
    <property type="entry name" value="Papain-like_cys_pep_sf"/>
</dbReference>
<sequence>MATRASMHDELYLLYTVVPSNGCLLQNKEQKLHLFLIDPLADQQEGASSFTLALSVSISFSDPEYGSPFFLDCCGLIRRCLKDLRKSFGFNIGPWNQAYQFDTLPITVEREEDMQPGDLVFISATYNNPKSKKQKHDMTHVEIWLGDGHKTIGARWQKGKVQVFDSYKFEAKAYHSERYIFKSIDTWLMGICRSHCPQHTWKTRAQKFKPSKKSIFVQKQGEDNSSSQRQQQQQEQSASPSDSDSLRLEEEIVADDMARLSMTTVNVGDLDVHQGRLLMKDEECYHSDIDHDIENALDCYDDDTCGVDDDVDDVDEIEQNGNNNNNNSNEPDSTEKARALSPDVTPNDRRWKAETTFKKSPEVPRKNRTPITAQKDPTFFVGGKNGVALVEEALFDLGWKRLTNKYDESYKLKWVECKNQVNYHAFKTGEQLVNRIPNCSLLTNKMGLLTSLQRYDRTTSMVQKKGNRMRYTSYRNFFPETYRIDDPQDRRAFLDTHKPGEIWICKPTGMNQGKGIYLIRDIEAFQRHLEERDERSKRTKRPPAMERIVQRYIADPLLLEGRKFDIRAFMLIANTSPYLVLFHQGYARLCLHQYAQDANDLVAHLTNQFIQKKDSEYNTSKEDTVWSMQKFNDYVNLNYCVPLDLEYDWVYNVLTPKMKQIMLYCFNAVKNKLKCRLGYFDLYGLDFMIDSQMKVNLIEINVNPSLSTNCETLRDVIPGVVRESLYLSLECFEKSRGHRPLLPLDNLHEFEIIFNGSTPKPPPKENRSSSPDTKPTRGSPSLSFARSHSPIFFPRSRSPLLKTPATRKRAEAITAYRSKSERVQTAGKSAAKEHEGNAEKRASTPRLKTPVITEHQTARSSVYQASSAPMMLPSIDKHICSALDPTRSSVDPVKFKLTHHHYVARSGEAPGYYRSARLTTRRSPRELKEAITKTTATSAIAQCILSAFPKQSEVFQARVESLKTGEFPVDGYLRGTTVTEAGGAGRKRQGRLRDTKKLLLQSKPKKIARNELSSSSAPIRPLRRNSPQKSPVGLELCPVHPDGSRKPTKKSPETLEPAADEERVEEISHSSRLTVGDLKDPKRRQSAA</sequence>
<gene>
    <name evidence="2" type="ORF">CAPTEDRAFT_220981</name>
</gene>
<dbReference type="STRING" id="283909.R7TNN8"/>
<dbReference type="PROSITE" id="PS51221">
    <property type="entry name" value="TTL"/>
    <property type="match status" value="1"/>
</dbReference>
<dbReference type="SUPFAM" id="SSF56059">
    <property type="entry name" value="Glutathione synthetase ATP-binding domain-like"/>
    <property type="match status" value="1"/>
</dbReference>
<evidence type="ECO:0000313" key="4">
    <source>
        <dbReference type="Proteomes" id="UP000014760"/>
    </source>
</evidence>
<dbReference type="EnsemblMetazoa" id="CapteT220981">
    <property type="protein sequence ID" value="CapteP220981"/>
    <property type="gene ID" value="CapteG220981"/>
</dbReference>
<reference evidence="3" key="3">
    <citation type="submission" date="2015-06" db="UniProtKB">
        <authorList>
            <consortium name="EnsemblMetazoa"/>
        </authorList>
    </citation>
    <scope>IDENTIFICATION</scope>
</reference>
<evidence type="ECO:0000313" key="2">
    <source>
        <dbReference type="EMBL" id="ELT95483.1"/>
    </source>
</evidence>
<dbReference type="PANTHER" id="PTHR47664">
    <property type="entry name" value="NLPC_P60 DOMAIN-CONTAINING PROTEIN"/>
    <property type="match status" value="1"/>
</dbReference>
<dbReference type="Proteomes" id="UP000014760">
    <property type="component" value="Unassembled WGS sequence"/>
</dbReference>
<keyword evidence="4" id="KW-1185">Reference proteome</keyword>
<feature type="compositionally biased region" description="Polar residues" evidence="1">
    <location>
        <begin position="768"/>
        <end position="786"/>
    </location>
</feature>
<feature type="region of interest" description="Disordered" evidence="1">
    <location>
        <begin position="207"/>
        <end position="246"/>
    </location>
</feature>
<feature type="compositionally biased region" description="Low complexity" evidence="1">
    <location>
        <begin position="225"/>
        <end position="243"/>
    </location>
</feature>
<dbReference type="Pfam" id="PF03133">
    <property type="entry name" value="TTL"/>
    <property type="match status" value="1"/>
</dbReference>
<dbReference type="OrthoDB" id="202825at2759"/>